<reference evidence="2 3" key="1">
    <citation type="submission" date="2023-08" db="EMBL/GenBank/DDBJ databases">
        <title>Black Yeasts Isolated from many extreme environments.</title>
        <authorList>
            <person name="Coleine C."/>
            <person name="Stajich J.E."/>
            <person name="Selbmann L."/>
        </authorList>
    </citation>
    <scope>NUCLEOTIDE SEQUENCE [LARGE SCALE GENOMIC DNA]</scope>
    <source>
        <strain evidence="2 3">CCFEE 5935</strain>
    </source>
</reference>
<dbReference type="Proteomes" id="UP001337655">
    <property type="component" value="Unassembled WGS sequence"/>
</dbReference>
<dbReference type="EMBL" id="JAVRRT010000017">
    <property type="protein sequence ID" value="KAK5165131.1"/>
    <property type="molecule type" value="Genomic_DNA"/>
</dbReference>
<gene>
    <name evidence="2" type="ORF">LTR77_009228</name>
</gene>
<keyword evidence="3" id="KW-1185">Reference proteome</keyword>
<protein>
    <recommendedName>
        <fullName evidence="4">Lipoprotein</fullName>
    </recommendedName>
</protein>
<dbReference type="AlphaFoldDB" id="A0AAV9NYU6"/>
<accession>A0AAV9NYU6</accession>
<sequence length="305" mass="31001">MKSILAALLFLRLGGCRQYAGIDNFGGFDDPQFAIASRNPDASASAQFGNSQDFTLRLNSTRVNVPDATDSNGAPIEGAYIVATSLDITSPQDAGLNTEATESTANKTSNSGLLCAGIVSAAFPYSVLAGYDASRPGDCTGPFGKACAAAMLSAMTLSSSNSSSCPNPGAILDLEECKDVVRADEGLVSARSLRLSGFSNSTTPAYQEGEVMFGRQSLPLSASERAEGEAEKHRLKLAFITTLEYSPGGGGHSAVFPVCLTANPVKQSSNGTAGTSNSPGVAGPTAMAAVGAIAAAGLGFAMNMA</sequence>
<evidence type="ECO:0008006" key="4">
    <source>
        <dbReference type="Google" id="ProtNLM"/>
    </source>
</evidence>
<dbReference type="GeneID" id="89930560"/>
<feature type="signal peptide" evidence="1">
    <location>
        <begin position="1"/>
        <end position="16"/>
    </location>
</feature>
<name>A0AAV9NYU6_9PEZI</name>
<evidence type="ECO:0000256" key="1">
    <source>
        <dbReference type="SAM" id="SignalP"/>
    </source>
</evidence>
<evidence type="ECO:0000313" key="3">
    <source>
        <dbReference type="Proteomes" id="UP001337655"/>
    </source>
</evidence>
<proteinExistence type="predicted"/>
<feature type="chain" id="PRO_5043564113" description="Lipoprotein" evidence="1">
    <location>
        <begin position="17"/>
        <end position="305"/>
    </location>
</feature>
<dbReference type="RefSeq" id="XP_064655274.1">
    <property type="nucleotide sequence ID" value="XM_064806457.1"/>
</dbReference>
<evidence type="ECO:0000313" key="2">
    <source>
        <dbReference type="EMBL" id="KAK5165131.1"/>
    </source>
</evidence>
<keyword evidence="1" id="KW-0732">Signal</keyword>
<comment type="caution">
    <text evidence="2">The sequence shown here is derived from an EMBL/GenBank/DDBJ whole genome shotgun (WGS) entry which is preliminary data.</text>
</comment>
<organism evidence="2 3">
    <name type="scientific">Saxophila tyrrhenica</name>
    <dbReference type="NCBI Taxonomy" id="1690608"/>
    <lineage>
        <taxon>Eukaryota</taxon>
        <taxon>Fungi</taxon>
        <taxon>Dikarya</taxon>
        <taxon>Ascomycota</taxon>
        <taxon>Pezizomycotina</taxon>
        <taxon>Dothideomycetes</taxon>
        <taxon>Dothideomycetidae</taxon>
        <taxon>Mycosphaerellales</taxon>
        <taxon>Extremaceae</taxon>
        <taxon>Saxophila</taxon>
    </lineage>
</organism>